<dbReference type="Proteomes" id="UP000627446">
    <property type="component" value="Unassembled WGS sequence"/>
</dbReference>
<evidence type="ECO:0000313" key="3">
    <source>
        <dbReference type="EMBL" id="MBC3879922.1"/>
    </source>
</evidence>
<evidence type="ECO:0000313" key="4">
    <source>
        <dbReference type="Proteomes" id="UP000627446"/>
    </source>
</evidence>
<dbReference type="EMBL" id="JACOFZ010000001">
    <property type="protein sequence ID" value="MBC3879922.1"/>
    <property type="molecule type" value="Genomic_DNA"/>
</dbReference>
<proteinExistence type="predicted"/>
<keyword evidence="2" id="KW-0732">Signal</keyword>
<organism evidence="3 4">
    <name type="scientific">Undibacterium nitidum</name>
    <dbReference type="NCBI Taxonomy" id="2762298"/>
    <lineage>
        <taxon>Bacteria</taxon>
        <taxon>Pseudomonadati</taxon>
        <taxon>Pseudomonadota</taxon>
        <taxon>Betaproteobacteria</taxon>
        <taxon>Burkholderiales</taxon>
        <taxon>Oxalobacteraceae</taxon>
        <taxon>Undibacterium</taxon>
    </lineage>
</organism>
<comment type="caution">
    <text evidence="3">The sequence shown here is derived from an EMBL/GenBank/DDBJ whole genome shotgun (WGS) entry which is preliminary data.</text>
</comment>
<feature type="chain" id="PRO_5036988844" evidence="2">
    <location>
        <begin position="27"/>
        <end position="131"/>
    </location>
</feature>
<protein>
    <submittedName>
        <fullName evidence="3">Uncharacterized protein</fullName>
    </submittedName>
</protein>
<gene>
    <name evidence="3" type="ORF">H8K36_00910</name>
</gene>
<evidence type="ECO:0000256" key="2">
    <source>
        <dbReference type="SAM" id="SignalP"/>
    </source>
</evidence>
<accession>A0A923HP69</accession>
<keyword evidence="4" id="KW-1185">Reference proteome</keyword>
<dbReference type="RefSeq" id="WP_186915520.1">
    <property type="nucleotide sequence ID" value="NZ_JACOFZ010000001.1"/>
</dbReference>
<name>A0A923HP69_9BURK</name>
<feature type="region of interest" description="Disordered" evidence="1">
    <location>
        <begin position="56"/>
        <end position="96"/>
    </location>
</feature>
<feature type="compositionally biased region" description="Polar residues" evidence="1">
    <location>
        <begin position="79"/>
        <end position="94"/>
    </location>
</feature>
<evidence type="ECO:0000256" key="1">
    <source>
        <dbReference type="SAM" id="MobiDB-lite"/>
    </source>
</evidence>
<dbReference type="AlphaFoldDB" id="A0A923HP69"/>
<reference evidence="3" key="1">
    <citation type="submission" date="2020-08" db="EMBL/GenBank/DDBJ databases">
        <title>Novel species isolated from subtropical streams in China.</title>
        <authorList>
            <person name="Lu H."/>
        </authorList>
    </citation>
    <scope>NUCLEOTIDE SEQUENCE</scope>
    <source>
        <strain evidence="3">LX22W</strain>
    </source>
</reference>
<feature type="signal peptide" evidence="2">
    <location>
        <begin position="1"/>
        <end position="26"/>
    </location>
</feature>
<sequence length="131" mass="14787">MKTLKHLPLGIGFSICALFIAQGAGASPQQGKGGGVHPRFEAKQRQFQEMRANRQAMRQAKQQNQKEGESIPAQAAGVQAQTPLSSAVQQNQGQLEREPNVRFNRLTPEERQALRRQIKEARREIYLQRQQ</sequence>